<organism evidence="3 4">
    <name type="scientific">Megasphaera massiliensis</name>
    <dbReference type="NCBI Taxonomy" id="1232428"/>
    <lineage>
        <taxon>Bacteria</taxon>
        <taxon>Bacillati</taxon>
        <taxon>Bacillota</taxon>
        <taxon>Negativicutes</taxon>
        <taxon>Veillonellales</taxon>
        <taxon>Veillonellaceae</taxon>
        <taxon>Megasphaera</taxon>
    </lineage>
</organism>
<reference evidence="3 4" key="1">
    <citation type="submission" date="2022-06" db="EMBL/GenBank/DDBJ databases">
        <title>Isolation of gut microbiota from human fecal samples.</title>
        <authorList>
            <person name="Pamer E.G."/>
            <person name="Barat B."/>
            <person name="Waligurski E."/>
            <person name="Medina S."/>
            <person name="Paddock L."/>
            <person name="Mostad J."/>
        </authorList>
    </citation>
    <scope>NUCLEOTIDE SEQUENCE [LARGE SCALE GENOMIC DNA]</scope>
    <source>
        <strain evidence="3 4">DFI.1.1</strain>
    </source>
</reference>
<dbReference type="EMBL" id="JANGEW010000044">
    <property type="protein sequence ID" value="MCQ5343649.1"/>
    <property type="molecule type" value="Genomic_DNA"/>
</dbReference>
<dbReference type="InterPro" id="IPR050900">
    <property type="entry name" value="Transposase_IS3/IS150/IS904"/>
</dbReference>
<evidence type="ECO:0000256" key="1">
    <source>
        <dbReference type="ARBA" id="ARBA00002286"/>
    </source>
</evidence>
<feature type="non-terminal residue" evidence="3">
    <location>
        <position position="135"/>
    </location>
</feature>
<protein>
    <submittedName>
        <fullName evidence="3">IS3 family transposase</fullName>
    </submittedName>
</protein>
<dbReference type="PROSITE" id="PS50994">
    <property type="entry name" value="INTEGRASE"/>
    <property type="match status" value="1"/>
</dbReference>
<comment type="function">
    <text evidence="1">Involved in the transposition of the insertion sequence.</text>
</comment>
<dbReference type="InterPro" id="IPR012337">
    <property type="entry name" value="RNaseH-like_sf"/>
</dbReference>
<evidence type="ECO:0000313" key="3">
    <source>
        <dbReference type="EMBL" id="MCQ5343649.1"/>
    </source>
</evidence>
<dbReference type="RefSeq" id="WP_227163256.1">
    <property type="nucleotide sequence ID" value="NZ_JAJCIO010000051.1"/>
</dbReference>
<proteinExistence type="predicted"/>
<dbReference type="Pfam" id="PF13276">
    <property type="entry name" value="HTH_21"/>
    <property type="match status" value="1"/>
</dbReference>
<dbReference type="InterPro" id="IPR025948">
    <property type="entry name" value="HTH-like_dom"/>
</dbReference>
<keyword evidence="4" id="KW-1185">Reference proteome</keyword>
<dbReference type="InterPro" id="IPR001584">
    <property type="entry name" value="Integrase_cat-core"/>
</dbReference>
<gene>
    <name evidence="3" type="ORF">NE675_11545</name>
</gene>
<sequence>MEQENRLIAEKVEEIHRAYPDKGYRRIRDDMERYYGIHLNDKRVLRICREANIKSTIKYRSHGCTRRASTPQFIAENLLQRDFTATAPNEKWLTDVTEFKYYLGNEVHKLYLSAILDLYDRRIVSFVIRDRNDNS</sequence>
<dbReference type="PANTHER" id="PTHR46889:SF4">
    <property type="entry name" value="TRANSPOSASE INSO FOR INSERTION SEQUENCE ELEMENT IS911B-RELATED"/>
    <property type="match status" value="1"/>
</dbReference>
<evidence type="ECO:0000259" key="2">
    <source>
        <dbReference type="PROSITE" id="PS50994"/>
    </source>
</evidence>
<evidence type="ECO:0000313" key="4">
    <source>
        <dbReference type="Proteomes" id="UP001206692"/>
    </source>
</evidence>
<dbReference type="PANTHER" id="PTHR46889">
    <property type="entry name" value="TRANSPOSASE INSF FOR INSERTION SEQUENCE IS3B-RELATED"/>
    <property type="match status" value="1"/>
</dbReference>
<dbReference type="SUPFAM" id="SSF53098">
    <property type="entry name" value="Ribonuclease H-like"/>
    <property type="match status" value="1"/>
</dbReference>
<dbReference type="Proteomes" id="UP001206692">
    <property type="component" value="Unassembled WGS sequence"/>
</dbReference>
<comment type="caution">
    <text evidence="3">The sequence shown here is derived from an EMBL/GenBank/DDBJ whole genome shotgun (WGS) entry which is preliminary data.</text>
</comment>
<feature type="domain" description="Integrase catalytic" evidence="2">
    <location>
        <begin position="84"/>
        <end position="135"/>
    </location>
</feature>
<name>A0ABT1SUT6_9FIRM</name>
<accession>A0ABT1SUT6</accession>